<dbReference type="InterPro" id="IPR050523">
    <property type="entry name" value="AKR_Detox_Biosynth"/>
</dbReference>
<dbReference type="InterPro" id="IPR036812">
    <property type="entry name" value="NAD(P)_OxRdtase_dom_sf"/>
</dbReference>
<accession>S3CPN7</accession>
<keyword evidence="1" id="KW-0560">Oxidoreductase</keyword>
<dbReference type="eggNOG" id="ENOG502SMNT">
    <property type="taxonomic scope" value="Eukaryota"/>
</dbReference>
<dbReference type="Proteomes" id="UP000016923">
    <property type="component" value="Unassembled WGS sequence"/>
</dbReference>
<proteinExistence type="predicted"/>
<sequence length="345" mass="37497">MAPRLVFGAGGVGTTENSFTFTWDTPEKVADLLRELRALGITHLDSAASYPPNNPWNTETLLGQSGELQDSSSAFTVDTKVLVQRVNTNVAQGVPFLAPAAIASSLDKSLRLLNRESVHTFYAHANDGVTPFAEQAAAFDREVKAGRCAQYGLSNYSVTALRAFFAACEEHGYTKPAVYQGMYNALQRKAEEELLPLLRQHSCAFYAYSPLAGGFLTGKVTAARDSQDKDSRLARTRWQGASAYSIYTNTFDKPAMHATIRTLKAACDVVAEGGPALTLQEASLRWLLHHSAISSEHGDGIIFGAKTVDQVHSNVAEMRRGPLPESVRGVVEGMYYEATRKAESL</sequence>
<dbReference type="EMBL" id="KE148148">
    <property type="protein sequence ID" value="EPE08533.1"/>
    <property type="molecule type" value="Genomic_DNA"/>
</dbReference>
<dbReference type="SUPFAM" id="SSF51430">
    <property type="entry name" value="NAD(P)-linked oxidoreductase"/>
    <property type="match status" value="1"/>
</dbReference>
<feature type="domain" description="NADP-dependent oxidoreductase" evidence="2">
    <location>
        <begin position="5"/>
        <end position="326"/>
    </location>
</feature>
<reference evidence="3 4" key="1">
    <citation type="journal article" date="2013" name="BMC Genomics">
        <title>The genome and transcriptome of the pine saprophyte Ophiostoma piceae, and a comparison with the bark beetle-associated pine pathogen Grosmannia clavigera.</title>
        <authorList>
            <person name="Haridas S."/>
            <person name="Wang Y."/>
            <person name="Lim L."/>
            <person name="Massoumi Alamouti S."/>
            <person name="Jackman S."/>
            <person name="Docking R."/>
            <person name="Robertson G."/>
            <person name="Birol I."/>
            <person name="Bohlmann J."/>
            <person name="Breuil C."/>
        </authorList>
    </citation>
    <scope>NUCLEOTIDE SEQUENCE [LARGE SCALE GENOMIC DNA]</scope>
    <source>
        <strain evidence="3 4">UAMH 11346</strain>
    </source>
</reference>
<dbReference type="OrthoDB" id="2310150at2759"/>
<dbReference type="Gene3D" id="3.20.20.100">
    <property type="entry name" value="NADP-dependent oxidoreductase domain"/>
    <property type="match status" value="1"/>
</dbReference>
<dbReference type="STRING" id="1262450.S3CPN7"/>
<evidence type="ECO:0000313" key="4">
    <source>
        <dbReference type="Proteomes" id="UP000016923"/>
    </source>
</evidence>
<dbReference type="AlphaFoldDB" id="S3CPN7"/>
<dbReference type="PANTHER" id="PTHR43364:SF4">
    <property type="entry name" value="NAD(P)-LINKED OXIDOREDUCTASE SUPERFAMILY PROTEIN"/>
    <property type="match status" value="1"/>
</dbReference>
<gene>
    <name evidence="3" type="ORF">F503_04120</name>
</gene>
<dbReference type="OMA" id="GAVYRMW"/>
<evidence type="ECO:0000313" key="3">
    <source>
        <dbReference type="EMBL" id="EPE08533.1"/>
    </source>
</evidence>
<dbReference type="HOGENOM" id="CLU_023205_1_1_1"/>
<evidence type="ECO:0000259" key="2">
    <source>
        <dbReference type="Pfam" id="PF00248"/>
    </source>
</evidence>
<dbReference type="Pfam" id="PF00248">
    <property type="entry name" value="Aldo_ket_red"/>
    <property type="match status" value="1"/>
</dbReference>
<dbReference type="VEuPathDB" id="FungiDB:F503_04120"/>
<evidence type="ECO:0000256" key="1">
    <source>
        <dbReference type="ARBA" id="ARBA00023002"/>
    </source>
</evidence>
<dbReference type="InterPro" id="IPR023210">
    <property type="entry name" value="NADP_OxRdtase_dom"/>
</dbReference>
<name>S3CPN7_OPHP1</name>
<organism evidence="3 4">
    <name type="scientific">Ophiostoma piceae (strain UAMH 11346)</name>
    <name type="common">Sap stain fungus</name>
    <dbReference type="NCBI Taxonomy" id="1262450"/>
    <lineage>
        <taxon>Eukaryota</taxon>
        <taxon>Fungi</taxon>
        <taxon>Dikarya</taxon>
        <taxon>Ascomycota</taxon>
        <taxon>Pezizomycotina</taxon>
        <taxon>Sordariomycetes</taxon>
        <taxon>Sordariomycetidae</taxon>
        <taxon>Ophiostomatales</taxon>
        <taxon>Ophiostomataceae</taxon>
        <taxon>Ophiostoma</taxon>
    </lineage>
</organism>
<dbReference type="PANTHER" id="PTHR43364">
    <property type="entry name" value="NADH-SPECIFIC METHYLGLYOXAL REDUCTASE-RELATED"/>
    <property type="match status" value="1"/>
</dbReference>
<protein>
    <submittedName>
        <fullName evidence="3">Aldo/keto reductase</fullName>
    </submittedName>
</protein>
<keyword evidence="4" id="KW-1185">Reference proteome</keyword>
<dbReference type="GO" id="GO:0016491">
    <property type="term" value="F:oxidoreductase activity"/>
    <property type="evidence" value="ECO:0007669"/>
    <property type="project" value="UniProtKB-KW"/>
</dbReference>